<evidence type="ECO:0000313" key="6">
    <source>
        <dbReference type="EMBL" id="KKN91264.1"/>
    </source>
</evidence>
<dbReference type="Pfam" id="PF00589">
    <property type="entry name" value="Phage_integrase"/>
    <property type="match status" value="1"/>
</dbReference>
<gene>
    <name evidence="6" type="ORF">LCGC14_0221320</name>
</gene>
<dbReference type="InterPro" id="IPR002104">
    <property type="entry name" value="Integrase_catalytic"/>
</dbReference>
<dbReference type="GO" id="GO:0015074">
    <property type="term" value="P:DNA integration"/>
    <property type="evidence" value="ECO:0007669"/>
    <property type="project" value="UniProtKB-KW"/>
</dbReference>
<dbReference type="InterPro" id="IPR011010">
    <property type="entry name" value="DNA_brk_join_enz"/>
</dbReference>
<dbReference type="PANTHER" id="PTHR30349:SF81">
    <property type="entry name" value="TYROSINE RECOMBINASE XERC"/>
    <property type="match status" value="1"/>
</dbReference>
<dbReference type="GO" id="GO:0003677">
    <property type="term" value="F:DNA binding"/>
    <property type="evidence" value="ECO:0007669"/>
    <property type="project" value="UniProtKB-KW"/>
</dbReference>
<keyword evidence="1" id="KW-0229">DNA integration</keyword>
<reference evidence="6" key="1">
    <citation type="journal article" date="2015" name="Nature">
        <title>Complex archaea that bridge the gap between prokaryotes and eukaryotes.</title>
        <authorList>
            <person name="Spang A."/>
            <person name="Saw J.H."/>
            <person name="Jorgensen S.L."/>
            <person name="Zaremba-Niedzwiedzka K."/>
            <person name="Martijn J."/>
            <person name="Lind A.E."/>
            <person name="van Eijk R."/>
            <person name="Schleper C."/>
            <person name="Guy L."/>
            <person name="Ettema T.J."/>
        </authorList>
    </citation>
    <scope>NUCLEOTIDE SEQUENCE</scope>
</reference>
<feature type="domain" description="Core-binding (CB)" evidence="5">
    <location>
        <begin position="2"/>
        <end position="82"/>
    </location>
</feature>
<keyword evidence="2" id="KW-0238">DNA-binding</keyword>
<evidence type="ECO:0000256" key="3">
    <source>
        <dbReference type="ARBA" id="ARBA00023172"/>
    </source>
</evidence>
<name>A0A0F9UI08_9ZZZZ</name>
<dbReference type="Gene3D" id="1.10.150.130">
    <property type="match status" value="1"/>
</dbReference>
<dbReference type="PANTHER" id="PTHR30349">
    <property type="entry name" value="PHAGE INTEGRASE-RELATED"/>
    <property type="match status" value="1"/>
</dbReference>
<evidence type="ECO:0000256" key="2">
    <source>
        <dbReference type="ARBA" id="ARBA00023125"/>
    </source>
</evidence>
<comment type="caution">
    <text evidence="6">The sequence shown here is derived from an EMBL/GenBank/DDBJ whole genome shotgun (WGS) entry which is preliminary data.</text>
</comment>
<protein>
    <recommendedName>
        <fullName evidence="7">Tyr recombinase domain-containing protein</fullName>
    </recommendedName>
</protein>
<dbReference type="SUPFAM" id="SSF56349">
    <property type="entry name" value="DNA breaking-rejoining enzymes"/>
    <property type="match status" value="1"/>
</dbReference>
<organism evidence="6">
    <name type="scientific">marine sediment metagenome</name>
    <dbReference type="NCBI Taxonomy" id="412755"/>
    <lineage>
        <taxon>unclassified sequences</taxon>
        <taxon>metagenomes</taxon>
        <taxon>ecological metagenomes</taxon>
    </lineage>
</organism>
<feature type="domain" description="Tyr recombinase" evidence="4">
    <location>
        <begin position="103"/>
        <end position="285"/>
    </location>
</feature>
<dbReference type="PROSITE" id="PS51898">
    <property type="entry name" value="TYR_RECOMBINASE"/>
    <property type="match status" value="1"/>
</dbReference>
<evidence type="ECO:0000259" key="4">
    <source>
        <dbReference type="PROSITE" id="PS51898"/>
    </source>
</evidence>
<dbReference type="GO" id="GO:0006310">
    <property type="term" value="P:DNA recombination"/>
    <property type="evidence" value="ECO:0007669"/>
    <property type="project" value="UniProtKB-KW"/>
</dbReference>
<dbReference type="InterPro" id="IPR004107">
    <property type="entry name" value="Integrase_SAM-like_N"/>
</dbReference>
<evidence type="ECO:0000259" key="5">
    <source>
        <dbReference type="PROSITE" id="PS51900"/>
    </source>
</evidence>
<evidence type="ECO:0000256" key="1">
    <source>
        <dbReference type="ARBA" id="ARBA00022908"/>
    </source>
</evidence>
<sequence length="296" mass="33801">MPMLELALDEFETYIRTELGLSKETLSAYLRDAREFLDFIGIQKLTAKLIEEFVSHLRGRGLKQTTIRRKYMSVRCLCHHLISRGGLDPNILGMVDSVRINRRTPDALEHEAVDALVAAVEKRAPVYRATNVRRDVAIVLTLYHSGLRVSELCNMNLTDVNPTRREIRVRGKGSRDRIVPTTHRCIKVISDYLDLDRNSDTDAVFVKSDGQRITRRAISDMLMSLSRRAGVKHTTAHMLRRTCATSLMNSGVDLELVQTMLGHRHLSTTQAYLAVSYNRLVDVHRRCHPFGEEYEV</sequence>
<keyword evidence="3" id="KW-0233">DNA recombination</keyword>
<dbReference type="PROSITE" id="PS51900">
    <property type="entry name" value="CB"/>
    <property type="match status" value="1"/>
</dbReference>
<accession>A0A0F9UI08</accession>
<dbReference type="InterPro" id="IPR044068">
    <property type="entry name" value="CB"/>
</dbReference>
<dbReference type="AlphaFoldDB" id="A0A0F9UI08"/>
<dbReference type="Gene3D" id="1.10.443.10">
    <property type="entry name" value="Intergrase catalytic core"/>
    <property type="match status" value="1"/>
</dbReference>
<dbReference type="InterPro" id="IPR050090">
    <property type="entry name" value="Tyrosine_recombinase_XerCD"/>
</dbReference>
<evidence type="ECO:0008006" key="7">
    <source>
        <dbReference type="Google" id="ProtNLM"/>
    </source>
</evidence>
<proteinExistence type="predicted"/>
<dbReference type="InterPro" id="IPR013762">
    <property type="entry name" value="Integrase-like_cat_sf"/>
</dbReference>
<dbReference type="Pfam" id="PF02899">
    <property type="entry name" value="Phage_int_SAM_1"/>
    <property type="match status" value="1"/>
</dbReference>
<dbReference type="EMBL" id="LAZR01000105">
    <property type="protein sequence ID" value="KKN91264.1"/>
    <property type="molecule type" value="Genomic_DNA"/>
</dbReference>
<dbReference type="InterPro" id="IPR010998">
    <property type="entry name" value="Integrase_recombinase_N"/>
</dbReference>